<keyword evidence="3 5" id="KW-1133">Transmembrane helix</keyword>
<feature type="transmembrane region" description="Helical" evidence="5">
    <location>
        <begin position="359"/>
        <end position="376"/>
    </location>
</feature>
<dbReference type="EC" id="2.3.-.-" evidence="5"/>
<dbReference type="CTD" id="33425"/>
<dbReference type="Pfam" id="PF06423">
    <property type="entry name" value="GWT1"/>
    <property type="match status" value="1"/>
</dbReference>
<dbReference type="FunCoup" id="A0A6J2XVJ7">
    <property type="interactions" value="1222"/>
</dbReference>
<dbReference type="GeneID" id="115881646"/>
<protein>
    <recommendedName>
        <fullName evidence="5">Phosphatidylinositol-glycan biosynthesis class W protein</fullName>
        <ecNumber evidence="5">2.3.-.-</ecNumber>
    </recommendedName>
</protein>
<dbReference type="PANTHER" id="PTHR20661:SF0">
    <property type="entry name" value="PHOSPHATIDYLINOSITOL-GLYCAN BIOSYNTHESIS CLASS W PROTEIN"/>
    <property type="match status" value="1"/>
</dbReference>
<feature type="transmembrane region" description="Helical" evidence="5">
    <location>
        <begin position="63"/>
        <end position="84"/>
    </location>
</feature>
<evidence type="ECO:0000256" key="3">
    <source>
        <dbReference type="ARBA" id="ARBA00022989"/>
    </source>
</evidence>
<keyword evidence="5" id="KW-0337">GPI-anchor biosynthesis</keyword>
<dbReference type="PIRSF" id="PIRSF017321">
    <property type="entry name" value="GWT1"/>
    <property type="match status" value="1"/>
</dbReference>
<comment type="similarity">
    <text evidence="5">Belongs to the PIGW family.</text>
</comment>
<dbReference type="GO" id="GO:0005789">
    <property type="term" value="C:endoplasmic reticulum membrane"/>
    <property type="evidence" value="ECO:0007669"/>
    <property type="project" value="UniProtKB-SubCell"/>
</dbReference>
<proteinExistence type="inferred from homology"/>
<comment type="pathway">
    <text evidence="5">Glycolipid biosynthesis; glycosylphosphatidylinositol-anchor biosynthesis.</text>
</comment>
<dbReference type="GO" id="GO:0032216">
    <property type="term" value="F:glucosaminyl-phosphatidylinositol O-acyltransferase activity"/>
    <property type="evidence" value="ECO:0007669"/>
    <property type="project" value="TreeGrafter"/>
</dbReference>
<accession>A0A6J2XVJ7</accession>
<dbReference type="KEGG" id="soy:115881646"/>
<dbReference type="OrthoDB" id="15270at2759"/>
<evidence type="ECO:0000256" key="2">
    <source>
        <dbReference type="ARBA" id="ARBA00022692"/>
    </source>
</evidence>
<feature type="transmembrane region" description="Helical" evidence="5">
    <location>
        <begin position="256"/>
        <end position="275"/>
    </location>
</feature>
<evidence type="ECO:0000256" key="4">
    <source>
        <dbReference type="ARBA" id="ARBA00023136"/>
    </source>
</evidence>
<feature type="transmembrane region" description="Helical" evidence="5">
    <location>
        <begin position="90"/>
        <end position="111"/>
    </location>
</feature>
<keyword evidence="5" id="KW-0256">Endoplasmic reticulum</keyword>
<feature type="transmembrane region" description="Helical" evidence="5">
    <location>
        <begin position="328"/>
        <end position="347"/>
    </location>
</feature>
<gene>
    <name evidence="7" type="primary">LOC115881646</name>
</gene>
<feature type="transmembrane region" description="Helical" evidence="5">
    <location>
        <begin position="233"/>
        <end position="251"/>
    </location>
</feature>
<dbReference type="PANTHER" id="PTHR20661">
    <property type="entry name" value="PHOSPHATIDYLINOSITOL-GLYCAN BIOSYNTHESIS CLASS W PROTEIN"/>
    <property type="match status" value="1"/>
</dbReference>
<keyword evidence="5" id="KW-0808">Transferase</keyword>
<feature type="transmembrane region" description="Helical" evidence="5">
    <location>
        <begin position="196"/>
        <end position="213"/>
    </location>
</feature>
<evidence type="ECO:0000256" key="1">
    <source>
        <dbReference type="ARBA" id="ARBA00004141"/>
    </source>
</evidence>
<sequence>MSPINRKISINASVNSFVKWLNIKMSGDAEDAIETFLLVVPSFFYVVLATTLPAFLPYSSKQLNFTVEFIIIVIPIILNVTVFANISGNILFIISLILFTFVALMLVNTLYKPTSKETKITKPLLNRENFVTNVRSTINLISVVAILAVDFNIFPSRFSKTPRTGFSLMDLGVGLYVFANGIVAPEARGKKDPITNSIKSSIALIIIGILRLVSTKATHYHVSEMEYGIHWNFFITLAVTKILSSCILNIFDVNYIYINAILLTVAHETLLQMFLKSWIFSTDKRTNLISANKEGIVSSVGYVSLYLFSLYFSYSLNKMKTQHNKNKLFFIWIINSLLITCFCTYKFEVSRRLANCGYIAWILFIAISMTWLFYLWDSLKKNSFVNFNLNCCPFILEAINSNGLIFFLVANVLTGLVNLTITTNLVSSMNSLIILIVYMLINCGLASVLYSSKIKLKLL</sequence>
<dbReference type="GO" id="GO:0006506">
    <property type="term" value="P:GPI anchor biosynthetic process"/>
    <property type="evidence" value="ECO:0007669"/>
    <property type="project" value="UniProtKB-UniPathway"/>
</dbReference>
<dbReference type="RefSeq" id="XP_030755071.1">
    <property type="nucleotide sequence ID" value="XM_030899211.1"/>
</dbReference>
<comment type="function">
    <text evidence="5">A acetyltransferase, which acetylates the inositol ring of phosphatidylinositol during biosynthesis of GPI-anchor.</text>
</comment>
<feature type="transmembrane region" description="Helical" evidence="5">
    <location>
        <begin position="404"/>
        <end position="426"/>
    </location>
</feature>
<feature type="transmembrane region" description="Helical" evidence="5">
    <location>
        <begin position="432"/>
        <end position="450"/>
    </location>
</feature>
<feature type="transmembrane region" description="Helical" evidence="5">
    <location>
        <begin position="35"/>
        <end position="56"/>
    </location>
</feature>
<dbReference type="InParanoid" id="A0A6J2XVJ7"/>
<dbReference type="GO" id="GO:0072659">
    <property type="term" value="P:protein localization to plasma membrane"/>
    <property type="evidence" value="ECO:0007669"/>
    <property type="project" value="TreeGrafter"/>
</dbReference>
<keyword evidence="2 5" id="KW-0812">Transmembrane</keyword>
<comment type="subcellular location">
    <subcellularLocation>
        <location evidence="5">Endoplasmic reticulum membrane</location>
        <topology evidence="5">Multi-pass membrane protein</topology>
    </subcellularLocation>
    <subcellularLocation>
        <location evidence="1">Membrane</location>
        <topology evidence="1">Multi-pass membrane protein</topology>
    </subcellularLocation>
</comment>
<reference evidence="7" key="1">
    <citation type="submission" date="2025-08" db="UniProtKB">
        <authorList>
            <consortium name="RefSeq"/>
        </authorList>
    </citation>
    <scope>IDENTIFICATION</scope>
    <source>
        <tissue evidence="7">Gonads</tissue>
    </source>
</reference>
<dbReference type="Proteomes" id="UP000504635">
    <property type="component" value="Unplaced"/>
</dbReference>
<organism evidence="6 7">
    <name type="scientific">Sitophilus oryzae</name>
    <name type="common">Rice weevil</name>
    <name type="synonym">Curculio oryzae</name>
    <dbReference type="NCBI Taxonomy" id="7048"/>
    <lineage>
        <taxon>Eukaryota</taxon>
        <taxon>Metazoa</taxon>
        <taxon>Ecdysozoa</taxon>
        <taxon>Arthropoda</taxon>
        <taxon>Hexapoda</taxon>
        <taxon>Insecta</taxon>
        <taxon>Pterygota</taxon>
        <taxon>Neoptera</taxon>
        <taxon>Endopterygota</taxon>
        <taxon>Coleoptera</taxon>
        <taxon>Polyphaga</taxon>
        <taxon>Cucujiformia</taxon>
        <taxon>Curculionidae</taxon>
        <taxon>Dryophthorinae</taxon>
        <taxon>Sitophilus</taxon>
    </lineage>
</organism>
<feature type="transmembrane region" description="Helical" evidence="5">
    <location>
        <begin position="295"/>
        <end position="316"/>
    </location>
</feature>
<keyword evidence="5" id="KW-0012">Acyltransferase</keyword>
<dbReference type="InterPro" id="IPR009447">
    <property type="entry name" value="PIGW/GWT1"/>
</dbReference>
<feature type="transmembrane region" description="Helical" evidence="5">
    <location>
        <begin position="166"/>
        <end position="184"/>
    </location>
</feature>
<evidence type="ECO:0000313" key="7">
    <source>
        <dbReference type="RefSeq" id="XP_030755071.1"/>
    </source>
</evidence>
<name>A0A6J2XVJ7_SITOR</name>
<dbReference type="UniPathway" id="UPA00196"/>
<evidence type="ECO:0000256" key="5">
    <source>
        <dbReference type="RuleBase" id="RU280819"/>
    </source>
</evidence>
<keyword evidence="6" id="KW-1185">Reference proteome</keyword>
<keyword evidence="4 5" id="KW-0472">Membrane</keyword>
<dbReference type="AlphaFoldDB" id="A0A6J2XVJ7"/>
<evidence type="ECO:0000313" key="6">
    <source>
        <dbReference type="Proteomes" id="UP000504635"/>
    </source>
</evidence>
<feature type="transmembrane region" description="Helical" evidence="5">
    <location>
        <begin position="132"/>
        <end position="154"/>
    </location>
</feature>